<protein>
    <submittedName>
        <fullName evidence="3">4'-phosphopantetheinyl transferase sfp</fullName>
        <ecNumber evidence="3">2.7.8.-</ecNumber>
    </submittedName>
</protein>
<evidence type="ECO:0000256" key="1">
    <source>
        <dbReference type="ARBA" id="ARBA00022679"/>
    </source>
</evidence>
<feature type="domain" description="4'-phosphopantetheinyl transferase" evidence="2">
    <location>
        <begin position="120"/>
        <end position="208"/>
    </location>
</feature>
<accession>A0A1J5R8U3</accession>
<proteinExistence type="predicted"/>
<dbReference type="InterPro" id="IPR050559">
    <property type="entry name" value="P-Pant_transferase_sf"/>
</dbReference>
<dbReference type="Gene3D" id="3.90.470.20">
    <property type="entry name" value="4'-phosphopantetheinyl transferase domain"/>
    <property type="match status" value="1"/>
</dbReference>
<evidence type="ECO:0000313" key="3">
    <source>
        <dbReference type="EMBL" id="OIQ91770.1"/>
    </source>
</evidence>
<dbReference type="AlphaFoldDB" id="A0A1J5R8U3"/>
<sequence>MASPWREDLAAQRIEVAWTWAAPSFDHCLTPQERDRYHRLRRQADKNTFATGRALLRLVVGARMNIEPHEVVVRTTCARCGSTSHGAPTIDPVDGARAAPHVSVTHAAGLVMVAASDAGPVGIDCEPLDTALVDGFADVVLAPREQATLTGAPPDALLRTWVRKESLLKATGKGLTTDPRGVLLSPWWRPPQVVATPSGIASTGWQLRDVDPVPGFAGAVASTSPWSGALELTLRRVDLGRSDVRGALAGQVAQGA</sequence>
<dbReference type="PANTHER" id="PTHR12215">
    <property type="entry name" value="PHOSPHOPANTETHEINE TRANSFERASE"/>
    <property type="match status" value="1"/>
</dbReference>
<evidence type="ECO:0000259" key="2">
    <source>
        <dbReference type="Pfam" id="PF01648"/>
    </source>
</evidence>
<keyword evidence="1 3" id="KW-0808">Transferase</keyword>
<dbReference type="PANTHER" id="PTHR12215:SF10">
    <property type="entry name" value="L-AMINOADIPATE-SEMIALDEHYDE DEHYDROGENASE-PHOSPHOPANTETHEINYL TRANSFERASE"/>
    <property type="match status" value="1"/>
</dbReference>
<dbReference type="InterPro" id="IPR037143">
    <property type="entry name" value="4-PPantetheinyl_Trfase_dom_sf"/>
</dbReference>
<reference evidence="3" key="1">
    <citation type="submission" date="2016-10" db="EMBL/GenBank/DDBJ databases">
        <title>Sequence of Gallionella enrichment culture.</title>
        <authorList>
            <person name="Poehlein A."/>
            <person name="Muehling M."/>
            <person name="Daniel R."/>
        </authorList>
    </citation>
    <scope>NUCLEOTIDE SEQUENCE</scope>
</reference>
<dbReference type="InterPro" id="IPR008278">
    <property type="entry name" value="4-PPantetheinyl_Trfase_dom"/>
</dbReference>
<gene>
    <name evidence="3" type="primary">sfp</name>
    <name evidence="3" type="ORF">GALL_263090</name>
</gene>
<organism evidence="3">
    <name type="scientific">mine drainage metagenome</name>
    <dbReference type="NCBI Taxonomy" id="410659"/>
    <lineage>
        <taxon>unclassified sequences</taxon>
        <taxon>metagenomes</taxon>
        <taxon>ecological metagenomes</taxon>
    </lineage>
</organism>
<dbReference type="GO" id="GO:0019878">
    <property type="term" value="P:lysine biosynthetic process via aminoadipic acid"/>
    <property type="evidence" value="ECO:0007669"/>
    <property type="project" value="TreeGrafter"/>
</dbReference>
<dbReference type="Pfam" id="PF01648">
    <property type="entry name" value="ACPS"/>
    <property type="match status" value="1"/>
</dbReference>
<name>A0A1J5R8U3_9ZZZZ</name>
<dbReference type="SUPFAM" id="SSF56214">
    <property type="entry name" value="4'-phosphopantetheinyl transferase"/>
    <property type="match status" value="2"/>
</dbReference>
<comment type="caution">
    <text evidence="3">The sequence shown here is derived from an EMBL/GenBank/DDBJ whole genome shotgun (WGS) entry which is preliminary data.</text>
</comment>
<dbReference type="GO" id="GO:0008897">
    <property type="term" value="F:holo-[acyl-carrier-protein] synthase activity"/>
    <property type="evidence" value="ECO:0007669"/>
    <property type="project" value="InterPro"/>
</dbReference>
<dbReference type="GO" id="GO:0000287">
    <property type="term" value="F:magnesium ion binding"/>
    <property type="evidence" value="ECO:0007669"/>
    <property type="project" value="InterPro"/>
</dbReference>
<dbReference type="EMBL" id="MLJW01000249">
    <property type="protein sequence ID" value="OIQ91770.1"/>
    <property type="molecule type" value="Genomic_DNA"/>
</dbReference>
<dbReference type="EC" id="2.7.8.-" evidence="3"/>
<dbReference type="GO" id="GO:0005829">
    <property type="term" value="C:cytosol"/>
    <property type="evidence" value="ECO:0007669"/>
    <property type="project" value="TreeGrafter"/>
</dbReference>